<evidence type="ECO:0000256" key="1">
    <source>
        <dbReference type="SAM" id="Phobius"/>
    </source>
</evidence>
<keyword evidence="1" id="KW-0812">Transmembrane</keyword>
<dbReference type="AlphaFoldDB" id="A0A850HGT2"/>
<dbReference type="InterPro" id="IPR038690">
    <property type="entry name" value="NusG_2_sf"/>
</dbReference>
<dbReference type="Gene3D" id="2.60.320.10">
    <property type="entry name" value="N-utilization substance G protein NusG, insert domain"/>
    <property type="match status" value="1"/>
</dbReference>
<evidence type="ECO:0000313" key="5">
    <source>
        <dbReference type="Proteomes" id="UP000701680"/>
    </source>
</evidence>
<gene>
    <name evidence="3" type="ORF">G5A66_01330</name>
    <name evidence="2" type="ORF">G5A75_01480</name>
</gene>
<keyword evidence="1" id="KW-0472">Membrane</keyword>
<dbReference type="CDD" id="cd09911">
    <property type="entry name" value="Lin0431_like"/>
    <property type="match status" value="1"/>
</dbReference>
<evidence type="ECO:0000313" key="2">
    <source>
        <dbReference type="EMBL" id="NSK13562.1"/>
    </source>
</evidence>
<dbReference type="Proteomes" id="UP000701680">
    <property type="component" value="Unassembled WGS sequence"/>
</dbReference>
<dbReference type="OrthoDB" id="47603at2"/>
<evidence type="ECO:0000313" key="4">
    <source>
        <dbReference type="Proteomes" id="UP000528555"/>
    </source>
</evidence>
<comment type="caution">
    <text evidence="3">The sequence shown here is derived from an EMBL/GenBank/DDBJ whole genome shotgun (WGS) entry which is preliminary data.</text>
</comment>
<dbReference type="Proteomes" id="UP000528555">
    <property type="component" value="Unassembled WGS sequence"/>
</dbReference>
<proteinExistence type="predicted"/>
<dbReference type="Pfam" id="PF07009">
    <property type="entry name" value="NusG_II"/>
    <property type="match status" value="1"/>
</dbReference>
<feature type="transmembrane region" description="Helical" evidence="1">
    <location>
        <begin position="16"/>
        <end position="36"/>
    </location>
</feature>
<protein>
    <submittedName>
        <fullName evidence="3">NusG domain II-containing protein</fullName>
    </submittedName>
</protein>
<sequence length="129" mass="13900">MGENHTKKFRFKKKDWLLIGIIVVVAGAAFLFHELIGGEGAGVISVKVDGVLEGTYTLSKDQEISINGGTNILIIKDGKADMEEADCPDQLCVHQKAISKNHESIICLPHKVVVEVESAESGKLDGISN</sequence>
<evidence type="ECO:0000313" key="3">
    <source>
        <dbReference type="EMBL" id="NVH57309.1"/>
    </source>
</evidence>
<dbReference type="EMBL" id="JAAITX010000001">
    <property type="protein sequence ID" value="NVH57309.1"/>
    <property type="molecule type" value="Genomic_DNA"/>
</dbReference>
<reference evidence="4 5" key="1">
    <citation type="journal article" date="2020" name="Cell Host Microbe">
        <title>Functional and Genomic Variation between Human-Derived Isolates of Lachnospiraceae Reveals Inter- and Intra-Species Diversity.</title>
        <authorList>
            <person name="Sorbara M.T."/>
            <person name="Littmann E.R."/>
            <person name="Fontana E."/>
            <person name="Moody T.U."/>
            <person name="Kohout C.E."/>
            <person name="Gjonbalaj M."/>
            <person name="Eaton V."/>
            <person name="Seok R."/>
            <person name="Leiner I.M."/>
            <person name="Pamer E.G."/>
        </authorList>
    </citation>
    <scope>NUCLEOTIDE SEQUENCE [LARGE SCALE GENOMIC DNA]</scope>
    <source>
        <strain evidence="3 4">MSK.17.11</strain>
        <strain evidence="2 5">MSK.17.38</strain>
    </source>
</reference>
<accession>A0A850HGT2</accession>
<keyword evidence="4" id="KW-1185">Reference proteome</keyword>
<organism evidence="3 4">
    <name type="scientific">Dorea phocaeensis</name>
    <dbReference type="NCBI Taxonomy" id="2040291"/>
    <lineage>
        <taxon>Bacteria</taxon>
        <taxon>Bacillati</taxon>
        <taxon>Bacillota</taxon>
        <taxon>Clostridia</taxon>
        <taxon>Lachnospirales</taxon>
        <taxon>Lachnospiraceae</taxon>
        <taxon>Dorea</taxon>
    </lineage>
</organism>
<keyword evidence="1" id="KW-1133">Transmembrane helix</keyword>
<dbReference type="RefSeq" id="WP_101694472.1">
    <property type="nucleotide sequence ID" value="NZ_JAAITX010000001.1"/>
</dbReference>
<reference evidence="3" key="2">
    <citation type="submission" date="2020-02" db="EMBL/GenBank/DDBJ databases">
        <authorList>
            <person name="Littmann E."/>
            <person name="Sorbara M."/>
        </authorList>
    </citation>
    <scope>NUCLEOTIDE SEQUENCE</scope>
    <source>
        <strain evidence="3">MSK.17.11</strain>
        <strain evidence="2">MSK.17.38</strain>
    </source>
</reference>
<dbReference type="EMBL" id="JAAIUO010000001">
    <property type="protein sequence ID" value="NSK13562.1"/>
    <property type="molecule type" value="Genomic_DNA"/>
</dbReference>
<name>A0A850HGT2_9FIRM</name>